<dbReference type="Pfam" id="PF20684">
    <property type="entry name" value="Fung_rhodopsin"/>
    <property type="match status" value="1"/>
</dbReference>
<keyword evidence="1" id="KW-1133">Transmembrane helix</keyword>
<protein>
    <recommendedName>
        <fullName evidence="2">Rhodopsin domain-containing protein</fullName>
    </recommendedName>
</protein>
<evidence type="ECO:0000313" key="4">
    <source>
        <dbReference type="Proteomes" id="UP000190744"/>
    </source>
</evidence>
<gene>
    <name evidence="3" type="ORF">PEBR_07806</name>
</gene>
<evidence type="ECO:0000313" key="3">
    <source>
        <dbReference type="EMBL" id="OOQ89573.1"/>
    </source>
</evidence>
<dbReference type="Proteomes" id="UP000190744">
    <property type="component" value="Unassembled WGS sequence"/>
</dbReference>
<evidence type="ECO:0000256" key="1">
    <source>
        <dbReference type="SAM" id="Phobius"/>
    </source>
</evidence>
<name>A0A1S9RVK3_PENBI</name>
<keyword evidence="1" id="KW-0472">Membrane</keyword>
<dbReference type="InterPro" id="IPR049326">
    <property type="entry name" value="Rhodopsin_dom_fungi"/>
</dbReference>
<keyword evidence="1" id="KW-0812">Transmembrane</keyword>
<feature type="transmembrane region" description="Helical" evidence="1">
    <location>
        <begin position="30"/>
        <end position="49"/>
    </location>
</feature>
<dbReference type="AlphaFoldDB" id="A0A1S9RVK3"/>
<comment type="caution">
    <text evidence="3">The sequence shown here is derived from an EMBL/GenBank/DDBJ whole genome shotgun (WGS) entry which is preliminary data.</text>
</comment>
<proteinExistence type="predicted"/>
<sequence length="183" mass="20464">MVTDAMMLAQALLLIYRVQASLKKRLVFAGIFLPRVLVIGAIIGQLSFIHTIADSKDPTYDMCDMTIIEEMVQCLSIVTACWGQLKPFLTWLKSNGGLQVPSTEATTSYKLHDRTSRLQSLSRSRSKHIGDVGILTRNDSLVVSVMQDWEVHSQSSQTQIIPENQHAWVGERSEVIIHATNKP</sequence>
<dbReference type="PANTHER" id="PTHR38794:SF2">
    <property type="entry name" value="INTEGRAL MEMBRANE PROTEIN"/>
    <property type="match status" value="1"/>
</dbReference>
<reference evidence="4" key="1">
    <citation type="submission" date="2015-09" db="EMBL/GenBank/DDBJ databases">
        <authorList>
            <person name="Fill T.P."/>
            <person name="Baretta J.F."/>
            <person name="de Almeida L.G."/>
            <person name="Rocha M."/>
            <person name="de Souza D.H."/>
            <person name="Malavazi I."/>
            <person name="Cerdeira L.T."/>
            <person name="Hong H."/>
            <person name="Samborskyy M."/>
            <person name="de Vasconcelos A.T."/>
            <person name="Leadlay P."/>
            <person name="Rodrigues-Filho E."/>
        </authorList>
    </citation>
    <scope>NUCLEOTIDE SEQUENCE [LARGE SCALE GENOMIC DNA]</scope>
    <source>
        <strain evidence="4">LaBioMMi 136</strain>
    </source>
</reference>
<feature type="domain" description="Rhodopsin" evidence="2">
    <location>
        <begin position="1"/>
        <end position="89"/>
    </location>
</feature>
<dbReference type="PANTHER" id="PTHR38794">
    <property type="entry name" value="INTEGRAL MEMBRANE PROTEIN"/>
    <property type="match status" value="1"/>
</dbReference>
<evidence type="ECO:0000259" key="2">
    <source>
        <dbReference type="Pfam" id="PF20684"/>
    </source>
</evidence>
<organism evidence="3 4">
    <name type="scientific">Penicillium brasilianum</name>
    <dbReference type="NCBI Taxonomy" id="104259"/>
    <lineage>
        <taxon>Eukaryota</taxon>
        <taxon>Fungi</taxon>
        <taxon>Dikarya</taxon>
        <taxon>Ascomycota</taxon>
        <taxon>Pezizomycotina</taxon>
        <taxon>Eurotiomycetes</taxon>
        <taxon>Eurotiomycetidae</taxon>
        <taxon>Eurotiales</taxon>
        <taxon>Aspergillaceae</taxon>
        <taxon>Penicillium</taxon>
    </lineage>
</organism>
<dbReference type="EMBL" id="LJBN01000106">
    <property type="protein sequence ID" value="OOQ89573.1"/>
    <property type="molecule type" value="Genomic_DNA"/>
</dbReference>
<accession>A0A1S9RVK3</accession>